<dbReference type="RefSeq" id="WP_212697062.1">
    <property type="nucleotide sequence ID" value="NZ_CP058649.1"/>
</dbReference>
<name>A0A8J8MHF2_9FIRM</name>
<dbReference type="EMBL" id="CP058649">
    <property type="protein sequence ID" value="QUI21591.1"/>
    <property type="molecule type" value="Genomic_DNA"/>
</dbReference>
<evidence type="ECO:0000313" key="2">
    <source>
        <dbReference type="Proteomes" id="UP000683246"/>
    </source>
</evidence>
<organism evidence="1 2">
    <name type="scientific">Vallitalea pronyensis</name>
    <dbReference type="NCBI Taxonomy" id="1348613"/>
    <lineage>
        <taxon>Bacteria</taxon>
        <taxon>Bacillati</taxon>
        <taxon>Bacillota</taxon>
        <taxon>Clostridia</taxon>
        <taxon>Lachnospirales</taxon>
        <taxon>Vallitaleaceae</taxon>
        <taxon>Vallitalea</taxon>
    </lineage>
</organism>
<dbReference type="AlphaFoldDB" id="A0A8J8MHF2"/>
<proteinExistence type="predicted"/>
<dbReference type="Gene3D" id="2.60.40.3500">
    <property type="match status" value="1"/>
</dbReference>
<dbReference type="PROSITE" id="PS51257">
    <property type="entry name" value="PROKAR_LIPOPROTEIN"/>
    <property type="match status" value="1"/>
</dbReference>
<sequence length="285" mass="32188">MSKLRKYHLPILLSITLTCLLLASCSFRKANEEVEEVPEEIPENVQEPIDISPTAETANLELASLVDSFVYGPILEGGILTEGGSVQSVRMGKHNGFERIVIEFNHETIPKYKASYYRCPDSAILHMEGTGQFVANTPEIDKSNLIESVYPVATFDESTHRLGVVFKKPVTMNVFEMQNPARIVMDIKEDINMAKDGLPEMVYALRSGPYDDVEIVSFVEQDLNAENSKNVRIIYQNNKNYLVEEGIYSSKAECEKRKKVLENKNKNYALYIEEIPNNVKNAQAN</sequence>
<evidence type="ECO:0000313" key="1">
    <source>
        <dbReference type="EMBL" id="QUI21591.1"/>
    </source>
</evidence>
<gene>
    <name evidence="1" type="ORF">HZI73_04475</name>
</gene>
<dbReference type="Proteomes" id="UP000683246">
    <property type="component" value="Chromosome"/>
</dbReference>
<keyword evidence="2" id="KW-1185">Reference proteome</keyword>
<accession>A0A8J8MHF2</accession>
<dbReference type="KEGG" id="vpy:HZI73_04475"/>
<protein>
    <submittedName>
        <fullName evidence="1">Uncharacterized protein</fullName>
    </submittedName>
</protein>
<reference evidence="1" key="1">
    <citation type="submission" date="2020-07" db="EMBL/GenBank/DDBJ databases">
        <title>Vallitalea pronyensis genome.</title>
        <authorList>
            <person name="Postec A."/>
        </authorList>
    </citation>
    <scope>NUCLEOTIDE SEQUENCE</scope>
    <source>
        <strain evidence="1">FatNI3</strain>
    </source>
</reference>